<dbReference type="GO" id="GO:0007155">
    <property type="term" value="P:cell adhesion"/>
    <property type="evidence" value="ECO:0007669"/>
    <property type="project" value="UniProtKB-KW"/>
</dbReference>
<keyword evidence="15" id="KW-0393">Immunoglobulin domain</keyword>
<organism evidence="23">
    <name type="scientific">Xenopus tropicalis</name>
    <name type="common">Western clawed frog</name>
    <name type="synonym">Silurana tropicalis</name>
    <dbReference type="NCBI Taxonomy" id="8364"/>
    <lineage>
        <taxon>Eukaryota</taxon>
        <taxon>Metazoa</taxon>
        <taxon>Chordata</taxon>
        <taxon>Craniata</taxon>
        <taxon>Vertebrata</taxon>
        <taxon>Euteleostomi</taxon>
        <taxon>Amphibia</taxon>
        <taxon>Batrachia</taxon>
        <taxon>Anura</taxon>
        <taxon>Pipoidea</taxon>
        <taxon>Pipidae</taxon>
        <taxon>Xenopodinae</taxon>
        <taxon>Xenopus</taxon>
        <taxon>Silurana</taxon>
    </lineage>
</organism>
<keyword evidence="10" id="KW-0770">Synapse</keyword>
<keyword evidence="7" id="KW-0130">Cell adhesion</keyword>
<sequence>MGGYWWCQEAMHSHAMLRKFPTPPCAKSPILWQIGDLCATGPLLSLRHHVPGYCYRQEGRPHGSFAGPVHVDPHVTAVWGKNITLKCLIEVNETITQISWERIIGKGAQTIAVHHPIYGTSFDESYQQRTTFKNTSLHDATIVISNIEFSDAGEYICKAVTFPLGNVQSSTTLTVLVEPTVSILKGPEPLLDGANETVAAYCSAATGKPAAEVSWEGSLGRMETNVTSYPNKTVTVMSQYRLVPSRFARGRNITCVVKHPALENDIRYPFTLDIQYAPEVSITGYDDNWFVGRTDVYLKCNSDANPSPTEIKWTRLDGIWPEGLQSVNNTLLFSLPLTHNVSGIYECKVANALGQKSDQKIITILDPPATTPPPTIPQTHSTTDIVGIETSSKKIHIPASTLATLQDGNFGTIVGSVVGGCLFLILLIVIFGIIYYRRKQTFRGDYFTKSYIPPSDMQKESQIDVLQPEDLDPFPENPKKDINIKANDHIYNEYLQDVENSGWNNVITYDRYQEHFDRPMTNYPDKQMPVVSRYNKNCFNDNEDDLVSHVDGSLISRREWYV</sequence>
<dbReference type="GO" id="GO:0005912">
    <property type="term" value="C:adherens junction"/>
    <property type="evidence" value="ECO:0007669"/>
    <property type="project" value="UniProtKB-SubCell"/>
</dbReference>
<evidence type="ECO:0000256" key="14">
    <source>
        <dbReference type="ARBA" id="ARBA00023257"/>
    </source>
</evidence>
<keyword evidence="8" id="KW-0965">Cell junction</keyword>
<dbReference type="FunFam" id="2.60.40.10:FF:000378">
    <property type="entry name" value="Nectin cell adhesion molecule 3"/>
    <property type="match status" value="1"/>
</dbReference>
<dbReference type="PANTHER" id="PTHR23277">
    <property type="entry name" value="NECTIN-RELATED"/>
    <property type="match status" value="1"/>
</dbReference>
<feature type="domain" description="Ig-like" evidence="22">
    <location>
        <begin position="179"/>
        <end position="267"/>
    </location>
</feature>
<dbReference type="GO" id="GO:0046718">
    <property type="term" value="P:symbiont entry into host cell"/>
    <property type="evidence" value="ECO:0007669"/>
    <property type="project" value="InterPro"/>
</dbReference>
<keyword evidence="9 21" id="KW-1133">Transmembrane helix</keyword>
<dbReference type="InterPro" id="IPR036179">
    <property type="entry name" value="Ig-like_dom_sf"/>
</dbReference>
<evidence type="ECO:0000313" key="23">
    <source>
        <dbReference type="Ensembl" id="ENSXETP00000020211"/>
    </source>
</evidence>
<dbReference type="FunCoup" id="F7E015">
    <property type="interactions" value="677"/>
</dbReference>
<dbReference type="SMART" id="SM00406">
    <property type="entry name" value="IGv"/>
    <property type="match status" value="1"/>
</dbReference>
<dbReference type="FunFam" id="2.60.40.10:FF:000511">
    <property type="entry name" value="Nectin cell adhesion molecule 3"/>
    <property type="match status" value="1"/>
</dbReference>
<dbReference type="InterPro" id="IPR013783">
    <property type="entry name" value="Ig-like_fold"/>
</dbReference>
<accession>F7E015</accession>
<dbReference type="PaxDb" id="8364-ENSXETP00000005082"/>
<keyword evidence="5" id="KW-0732">Signal</keyword>
<dbReference type="CDD" id="cd12087">
    <property type="entry name" value="TM_EGFR-like"/>
    <property type="match status" value="1"/>
</dbReference>
<keyword evidence="14" id="KW-0628">Postsynaptic cell membrane</keyword>
<dbReference type="Gene3D" id="2.60.40.10">
    <property type="entry name" value="Immunoglobulins"/>
    <property type="match status" value="3"/>
</dbReference>
<dbReference type="InterPro" id="IPR007110">
    <property type="entry name" value="Ig-like_dom"/>
</dbReference>
<evidence type="ECO:0000256" key="19">
    <source>
        <dbReference type="ARBA" id="ARBA00082570"/>
    </source>
</evidence>
<dbReference type="GO" id="GO:0050839">
    <property type="term" value="F:cell adhesion molecule binding"/>
    <property type="evidence" value="ECO:0007669"/>
    <property type="project" value="UniProtKB-ARBA"/>
</dbReference>
<proteinExistence type="inferred from homology"/>
<dbReference type="FunFam" id="2.60.40.10:FF:000298">
    <property type="entry name" value="Nectin cell adhesion molecule 3"/>
    <property type="match status" value="1"/>
</dbReference>
<dbReference type="InterPro" id="IPR013106">
    <property type="entry name" value="Ig_V-set"/>
</dbReference>
<protein>
    <recommendedName>
        <fullName evidence="18">Nectin-3</fullName>
    </recommendedName>
    <alternativeName>
        <fullName evidence="19">Nectin cell adhesion molecule 3</fullName>
    </alternativeName>
    <alternativeName>
        <fullName evidence="20">Poliovirus receptor-related protein 3</fullName>
    </alternativeName>
</protein>
<evidence type="ECO:0000259" key="22">
    <source>
        <dbReference type="PROSITE" id="PS50835"/>
    </source>
</evidence>
<evidence type="ECO:0000256" key="15">
    <source>
        <dbReference type="ARBA" id="ARBA00023319"/>
    </source>
</evidence>
<feature type="transmembrane region" description="Helical" evidence="21">
    <location>
        <begin position="410"/>
        <end position="436"/>
    </location>
</feature>
<evidence type="ECO:0000256" key="3">
    <source>
        <dbReference type="ARBA" id="ARBA00022475"/>
    </source>
</evidence>
<evidence type="ECO:0000256" key="4">
    <source>
        <dbReference type="ARBA" id="ARBA00022692"/>
    </source>
</evidence>
<keyword evidence="12" id="KW-1015">Disulfide bond</keyword>
<dbReference type="InterPro" id="IPR013162">
    <property type="entry name" value="CD80_C2-set"/>
</dbReference>
<reference evidence="23" key="2">
    <citation type="submission" date="2011-06" db="UniProtKB">
        <authorList>
            <consortium name="Ensembl"/>
        </authorList>
    </citation>
    <scope>IDENTIFICATION</scope>
</reference>
<evidence type="ECO:0000256" key="2">
    <source>
        <dbReference type="ARBA" id="ARBA00007810"/>
    </source>
</evidence>
<dbReference type="Xenbase" id="XB-GENE-963226">
    <property type="gene designation" value="nectin3"/>
</dbReference>
<dbReference type="CDD" id="cd07704">
    <property type="entry name" value="IgC1_2_Nectin-3-4_like"/>
    <property type="match status" value="1"/>
</dbReference>
<evidence type="ECO:0000256" key="8">
    <source>
        <dbReference type="ARBA" id="ARBA00022949"/>
    </source>
</evidence>
<comment type="subcellular location">
    <subcellularLocation>
        <location evidence="1">Cell junction</location>
        <location evidence="1">Adherens junction</location>
    </subcellularLocation>
    <subcellularLocation>
        <location evidence="16">Postsynaptic cell membrane</location>
        <topology evidence="16">Single-pass type I membrane protein</topology>
    </subcellularLocation>
</comment>
<evidence type="ECO:0000256" key="16">
    <source>
        <dbReference type="ARBA" id="ARBA00035006"/>
    </source>
</evidence>
<dbReference type="PANTHER" id="PTHR23277:SF12">
    <property type="entry name" value="NECTIN-3"/>
    <property type="match status" value="1"/>
</dbReference>
<evidence type="ECO:0000256" key="9">
    <source>
        <dbReference type="ARBA" id="ARBA00022989"/>
    </source>
</evidence>
<name>F7E015_XENTR</name>
<dbReference type="GO" id="GO:0042802">
    <property type="term" value="F:identical protein binding"/>
    <property type="evidence" value="ECO:0007669"/>
    <property type="project" value="UniProtKB-ARBA"/>
</dbReference>
<dbReference type="SMART" id="SM00409">
    <property type="entry name" value="IG"/>
    <property type="match status" value="2"/>
</dbReference>
<evidence type="ECO:0000256" key="12">
    <source>
        <dbReference type="ARBA" id="ARBA00023157"/>
    </source>
</evidence>
<feature type="domain" description="Ig-like" evidence="22">
    <location>
        <begin position="278"/>
        <end position="363"/>
    </location>
</feature>
<evidence type="ECO:0000256" key="7">
    <source>
        <dbReference type="ARBA" id="ARBA00022889"/>
    </source>
</evidence>
<feature type="domain" description="Ig-like" evidence="22">
    <location>
        <begin position="61"/>
        <end position="174"/>
    </location>
</feature>
<dbReference type="PROSITE" id="PS50835">
    <property type="entry name" value="IG_LIKE"/>
    <property type="match status" value="3"/>
</dbReference>
<dbReference type="HOGENOM" id="CLU_029618_3_0_1"/>
<dbReference type="Ensembl" id="ENSXETT00000020211">
    <property type="protein sequence ID" value="ENSXETP00000020211"/>
    <property type="gene ID" value="ENSXETG00000009202"/>
</dbReference>
<dbReference type="InterPro" id="IPR051427">
    <property type="entry name" value="Nectin/Nectin-like"/>
</dbReference>
<dbReference type="InParanoid" id="F7E015"/>
<evidence type="ECO:0000256" key="1">
    <source>
        <dbReference type="ARBA" id="ARBA00004536"/>
    </source>
</evidence>
<dbReference type="Pfam" id="PF08205">
    <property type="entry name" value="C2-set_2"/>
    <property type="match status" value="1"/>
</dbReference>
<dbReference type="GO" id="GO:0045211">
    <property type="term" value="C:postsynaptic membrane"/>
    <property type="evidence" value="ECO:0007669"/>
    <property type="project" value="UniProtKB-SubCell"/>
</dbReference>
<reference evidence="23" key="1">
    <citation type="journal article" date="2010" name="Science">
        <title>The genome of the Western clawed frog Xenopus tropicalis.</title>
        <authorList>
            <person name="Hellsten U."/>
            <person name="Harland R.M."/>
            <person name="Gilchrist M.J."/>
            <person name="Hendrix D."/>
            <person name="Jurka J."/>
            <person name="Kapitonov V."/>
            <person name="Ovcharenko I."/>
            <person name="Putnam N.H."/>
            <person name="Shu S."/>
            <person name="Taher L."/>
            <person name="Blitz I.L."/>
            <person name="Blumberg B."/>
            <person name="Dichmann D.S."/>
            <person name="Dubchak I."/>
            <person name="Amaya E."/>
            <person name="Detter J.C."/>
            <person name="Fletcher R."/>
            <person name="Gerhard D.S."/>
            <person name="Goodstein D."/>
            <person name="Graves T."/>
            <person name="Grigoriev I.V."/>
            <person name="Grimwood J."/>
            <person name="Kawashima T."/>
            <person name="Lindquist E."/>
            <person name="Lucas S.M."/>
            <person name="Mead P.E."/>
            <person name="Mitros T."/>
            <person name="Ogino H."/>
            <person name="Ohta Y."/>
            <person name="Poliakov A.V."/>
            <person name="Pollet N."/>
            <person name="Robert J."/>
            <person name="Salamov A."/>
            <person name="Sater A.K."/>
            <person name="Schmutz J."/>
            <person name="Terry A."/>
            <person name="Vize P.D."/>
            <person name="Warren W.C."/>
            <person name="Wells D."/>
            <person name="Wills A."/>
            <person name="Wilson R.K."/>
            <person name="Zimmerman L.B."/>
            <person name="Zorn A.M."/>
            <person name="Grainger R."/>
            <person name="Grammer T."/>
            <person name="Khokha M.K."/>
            <person name="Richardson P.M."/>
            <person name="Rokhsar D.S."/>
        </authorList>
    </citation>
    <scope>NUCLEOTIDE SEQUENCE [LARGE SCALE GENOMIC DNA]</scope>
    <source>
        <strain evidence="23">Nigerian</strain>
    </source>
</reference>
<dbReference type="SUPFAM" id="SSF48726">
    <property type="entry name" value="Immunoglobulin"/>
    <property type="match status" value="3"/>
</dbReference>
<evidence type="ECO:0000256" key="10">
    <source>
        <dbReference type="ARBA" id="ARBA00023018"/>
    </source>
</evidence>
<evidence type="ECO:0000256" key="18">
    <source>
        <dbReference type="ARBA" id="ARBA00069651"/>
    </source>
</evidence>
<evidence type="ECO:0000256" key="21">
    <source>
        <dbReference type="SAM" id="Phobius"/>
    </source>
</evidence>
<evidence type="ECO:0000256" key="13">
    <source>
        <dbReference type="ARBA" id="ARBA00023180"/>
    </source>
</evidence>
<keyword evidence="13" id="KW-0325">Glycoprotein</keyword>
<dbReference type="InterPro" id="IPR033320">
    <property type="entry name" value="IgC1_2_Nectin-3-4-like"/>
</dbReference>
<dbReference type="ExpressionAtlas" id="F7E015">
    <property type="expression patterns" value="baseline"/>
</dbReference>
<dbReference type="AlphaFoldDB" id="F7E015"/>
<dbReference type="GeneTree" id="ENSGT00940000156028"/>
<gene>
    <name evidence="23" type="primary">nectin3</name>
</gene>
<dbReference type="Bgee" id="ENSXETG00000009202">
    <property type="expression patterns" value="Expressed in mesonephros and 14 other cell types or tissues"/>
</dbReference>
<evidence type="ECO:0000256" key="5">
    <source>
        <dbReference type="ARBA" id="ARBA00022729"/>
    </source>
</evidence>
<dbReference type="InterPro" id="IPR003599">
    <property type="entry name" value="Ig_sub"/>
</dbReference>
<dbReference type="eggNOG" id="ENOG502QTRU">
    <property type="taxonomic scope" value="Eukaryota"/>
</dbReference>
<evidence type="ECO:0000256" key="11">
    <source>
        <dbReference type="ARBA" id="ARBA00023136"/>
    </source>
</evidence>
<comment type="similarity">
    <text evidence="2">Belongs to the nectin family.</text>
</comment>
<keyword evidence="6" id="KW-0677">Repeat</keyword>
<keyword evidence="4 21" id="KW-0812">Transmembrane</keyword>
<evidence type="ECO:0000256" key="17">
    <source>
        <dbReference type="ARBA" id="ARBA00065327"/>
    </source>
</evidence>
<keyword evidence="3" id="KW-1003">Cell membrane</keyword>
<comment type="subunit">
    <text evidence="17">Cis- and trans-homodimer. Can form trans-heterodimers with NECTIN1, NECTIN2, PVR, IGSF4B/Necl-1 and with IGSF4. Interaction between NECTIN1 and NECTIN3 on the pre- and postsynaptic sites, respectively, initiates the formation of puncta adherentia junctions between axons and dendrites. Interacts (via Cytoplasmic domain) with AFDN, providing a connection with the actin cytoskeleton. Binds with low affinity to TIGIT.</text>
</comment>
<keyword evidence="11 21" id="KW-0472">Membrane</keyword>
<evidence type="ECO:0000256" key="6">
    <source>
        <dbReference type="ARBA" id="ARBA00022737"/>
    </source>
</evidence>
<dbReference type="Pfam" id="PF07686">
    <property type="entry name" value="V-set"/>
    <property type="match status" value="1"/>
</dbReference>
<evidence type="ECO:0000256" key="20">
    <source>
        <dbReference type="ARBA" id="ARBA00083946"/>
    </source>
</evidence>